<comment type="similarity">
    <text evidence="1">Belongs to the TCP11 family.</text>
</comment>
<accession>A0AAV9IYF6</accession>
<reference evidence="3 4" key="1">
    <citation type="submission" date="2022-07" db="EMBL/GenBank/DDBJ databases">
        <title>Genome-wide signatures of adaptation to extreme environments.</title>
        <authorList>
            <person name="Cho C.H."/>
            <person name="Yoon H.S."/>
        </authorList>
    </citation>
    <scope>NUCLEOTIDE SEQUENCE [LARGE SCALE GENOMIC DNA]</scope>
    <source>
        <strain evidence="3 4">DBV 063 E5</strain>
    </source>
</reference>
<feature type="compositionally biased region" description="Low complexity" evidence="2">
    <location>
        <begin position="182"/>
        <end position="199"/>
    </location>
</feature>
<comment type="caution">
    <text evidence="3">The sequence shown here is derived from an EMBL/GenBank/DDBJ whole genome shotgun (WGS) entry which is preliminary data.</text>
</comment>
<evidence type="ECO:0000256" key="1">
    <source>
        <dbReference type="ARBA" id="ARBA00010954"/>
    </source>
</evidence>
<dbReference type="GO" id="GO:0007165">
    <property type="term" value="P:signal transduction"/>
    <property type="evidence" value="ECO:0007669"/>
    <property type="project" value="TreeGrafter"/>
</dbReference>
<evidence type="ECO:0000313" key="3">
    <source>
        <dbReference type="EMBL" id="KAK4537347.1"/>
    </source>
</evidence>
<dbReference type="InterPro" id="IPR008862">
    <property type="entry name" value="Tcp11"/>
</dbReference>
<gene>
    <name evidence="3" type="ORF">CDCA_CDCA12G3372</name>
</gene>
<dbReference type="PANTHER" id="PTHR12832:SF11">
    <property type="entry name" value="LD23868P"/>
    <property type="match status" value="1"/>
</dbReference>
<protein>
    <submittedName>
        <fullName evidence="3">Uncharacterized protein</fullName>
    </submittedName>
</protein>
<organism evidence="3 4">
    <name type="scientific">Cyanidium caldarium</name>
    <name type="common">Red alga</name>
    <dbReference type="NCBI Taxonomy" id="2771"/>
    <lineage>
        <taxon>Eukaryota</taxon>
        <taxon>Rhodophyta</taxon>
        <taxon>Bangiophyceae</taxon>
        <taxon>Cyanidiales</taxon>
        <taxon>Cyanidiaceae</taxon>
        <taxon>Cyanidium</taxon>
    </lineage>
</organism>
<dbReference type="Pfam" id="PF05794">
    <property type="entry name" value="Tcp11"/>
    <property type="match status" value="1"/>
</dbReference>
<keyword evidence="4" id="KW-1185">Reference proteome</keyword>
<name>A0AAV9IYF6_CYACA</name>
<sequence>MAARARSDEEEFVVDIRVPRRAGGVSDRARGRLEFHSGALELPRLIESPERDSVKPQPLEGMKRASARRRLFAASGSGAQSPRKMSLTQVRQSDEWSLDELASELEAAAGRREAAREQVQQRVRAHHERVARRAAQCRAERERSWHRRWRHKEEAIRLAAERRQVLREVCAKRRERARSALRRASAAQRPAAMAEASSANCPTSRPSAMPPTGKVVSCCCHQLCEAGFPFGAAEALVEAPRNFEEATETRLQAPENIQRAARLVAALERPVLPGSDTAAQTSAGRKVPLSSGRVLLAAFLMQRYPEQVLDGWQSGDRDDRQVHTVASALCDALLEVVRADCGELMALRQRVSCLQRAWQQWRTTFASWKARDQERLVAGMIEDAVATEQLLVSMLPAGRVDASAVAAAEAVAAEWTPEIDRQLDRIRRAVRRVGGAAAVARMQQACGAVHQSVSETIDESAENAALDAWTSDADVVLAHEMMVDVSGLLARRRRDAPSAASSGDLWQHVASLMKQCYFERIQEALEREQYDPVVLEAMRDVKLALLQLLPVHAEPVEEVAGDAQRDALRSYRQQCGQLRRAVQREVDIAHVRQRLSAAMAPQGGQVAESAARRRVAFEELTRLVFWALQVLLLVQMPDKDEALLREWTVGEAGGRLCETAVRTRLRQRLLPMMTTAVDAPDTVPVDAAAVCAVFRELLALCEDRQADVAVARVRRYAPLVQQFGPEWERARFLASGASLQRTEAWLMPFRGEDGDVQAPEVDLSRAVRSGLVHGILLAVGDFAEPDVLSLSQCPEVLALDRQRLQQMRGQLQRALRCASVECVATAQGVCESGAAWAVSTEPLAMQLYRQEGAEGSWISAVAAHAEAHGHSTAAAMQLAERCVHMALHTRAIYTVLQRRAAEWLSREETTTTTTSPFPNGLFGIGRLLTGWRERVLALTQHLVRAYGPLLQRLQTPADGDISM</sequence>
<evidence type="ECO:0000256" key="2">
    <source>
        <dbReference type="SAM" id="MobiDB-lite"/>
    </source>
</evidence>
<feature type="region of interest" description="Disordered" evidence="2">
    <location>
        <begin position="182"/>
        <end position="208"/>
    </location>
</feature>
<dbReference type="AlphaFoldDB" id="A0AAV9IYF6"/>
<proteinExistence type="inferred from homology"/>
<evidence type="ECO:0000313" key="4">
    <source>
        <dbReference type="Proteomes" id="UP001301350"/>
    </source>
</evidence>
<dbReference type="Proteomes" id="UP001301350">
    <property type="component" value="Unassembled WGS sequence"/>
</dbReference>
<dbReference type="EMBL" id="JANCYW010000012">
    <property type="protein sequence ID" value="KAK4537347.1"/>
    <property type="molecule type" value="Genomic_DNA"/>
</dbReference>
<dbReference type="PANTHER" id="PTHR12832">
    <property type="entry name" value="TESTIS-SPECIFIC PROTEIN PBS13 T-COMPLEX 11"/>
    <property type="match status" value="1"/>
</dbReference>